<accession>A0A6G8ILW6</accession>
<dbReference type="GO" id="GO:0016853">
    <property type="term" value="F:isomerase activity"/>
    <property type="evidence" value="ECO:0007669"/>
    <property type="project" value="TreeGrafter"/>
</dbReference>
<keyword evidence="4" id="KW-1185">Reference proteome</keyword>
<dbReference type="EMBL" id="CP049989">
    <property type="protein sequence ID" value="QIM54093.1"/>
    <property type="molecule type" value="Genomic_DNA"/>
</dbReference>
<dbReference type="PIRSF" id="PIRSF016184">
    <property type="entry name" value="PhzC_PhzF"/>
    <property type="match status" value="1"/>
</dbReference>
<reference evidence="3 4" key="1">
    <citation type="submission" date="2020-03" db="EMBL/GenBank/DDBJ databases">
        <title>Hydrogenophaga sp. nov. isolated from cyanobacterial mat.</title>
        <authorList>
            <person name="Thorat V."/>
            <person name="Kirdat K."/>
            <person name="Tiwarekar B."/>
            <person name="Costa E.D."/>
            <person name="Yadav A."/>
        </authorList>
    </citation>
    <scope>NUCLEOTIDE SEQUENCE [LARGE SCALE GENOMIC DNA]</scope>
    <source>
        <strain evidence="3 4">BA0156</strain>
    </source>
</reference>
<sequence length="287" mass="30123">MKTRPFAQVDVFTATPYRGNPLAVVLDGSGLSTEQMQHFTNWTNLSECTFLLPPTQAGADYRVRIFCPGRELPFAGHPTLGTAHTWLAAGGRPAGEHLVQECGVGLVKIRRDGARLAFAAPPLRRSGPLDEADVALIARGLGVARGDIVAHSWCDNGPGWRGVMLRSAEQVLALQPDAAVLAGLDVGVVGPRGKVGVVGASDGEGIAFEVRAFFPGNNGLTEDPVTGSLNAALAQWLIGAGMAPERYVASQGTALQRAGRVHVDRTADGTVWIGGETVTCIEGTVRL</sequence>
<evidence type="ECO:0000313" key="3">
    <source>
        <dbReference type="EMBL" id="QIM54093.1"/>
    </source>
</evidence>
<dbReference type="Proteomes" id="UP000503162">
    <property type="component" value="Chromosome"/>
</dbReference>
<protein>
    <submittedName>
        <fullName evidence="3">PhzF family phenazine biosynthesis protein</fullName>
    </submittedName>
</protein>
<proteinExistence type="inferred from homology"/>
<organism evidence="3 4">
    <name type="scientific">Hydrogenophaga crocea</name>
    <dbReference type="NCBI Taxonomy" id="2716225"/>
    <lineage>
        <taxon>Bacteria</taxon>
        <taxon>Pseudomonadati</taxon>
        <taxon>Pseudomonadota</taxon>
        <taxon>Betaproteobacteria</taxon>
        <taxon>Burkholderiales</taxon>
        <taxon>Comamonadaceae</taxon>
        <taxon>Hydrogenophaga</taxon>
    </lineage>
</organism>
<evidence type="ECO:0000256" key="2">
    <source>
        <dbReference type="PIRSR" id="PIRSR016184-1"/>
    </source>
</evidence>
<dbReference type="KEGG" id="hcz:G9Q37_18970"/>
<dbReference type="AlphaFoldDB" id="A0A6G8ILW6"/>
<feature type="active site" evidence="2">
    <location>
        <position position="47"/>
    </location>
</feature>
<dbReference type="GO" id="GO:0005737">
    <property type="term" value="C:cytoplasm"/>
    <property type="evidence" value="ECO:0007669"/>
    <property type="project" value="TreeGrafter"/>
</dbReference>
<dbReference type="PANTHER" id="PTHR13774">
    <property type="entry name" value="PHENAZINE BIOSYNTHESIS PROTEIN"/>
    <property type="match status" value="1"/>
</dbReference>
<gene>
    <name evidence="3" type="ORF">G9Q37_18970</name>
</gene>
<dbReference type="NCBIfam" id="TIGR00654">
    <property type="entry name" value="PhzF_family"/>
    <property type="match status" value="1"/>
</dbReference>
<dbReference type="InterPro" id="IPR003719">
    <property type="entry name" value="Phenazine_PhzF-like"/>
</dbReference>
<dbReference type="Gene3D" id="3.10.310.10">
    <property type="entry name" value="Diaminopimelate Epimerase, Chain A, domain 1"/>
    <property type="match status" value="2"/>
</dbReference>
<evidence type="ECO:0000313" key="4">
    <source>
        <dbReference type="Proteomes" id="UP000503162"/>
    </source>
</evidence>
<evidence type="ECO:0000256" key="1">
    <source>
        <dbReference type="ARBA" id="ARBA00008270"/>
    </source>
</evidence>
<dbReference type="PANTHER" id="PTHR13774:SF32">
    <property type="entry name" value="ANTISENSE-ENHANCING SEQUENCE 1"/>
    <property type="match status" value="1"/>
</dbReference>
<dbReference type="Pfam" id="PF02567">
    <property type="entry name" value="PhzC-PhzF"/>
    <property type="match status" value="1"/>
</dbReference>
<dbReference type="SUPFAM" id="SSF54506">
    <property type="entry name" value="Diaminopimelate epimerase-like"/>
    <property type="match status" value="1"/>
</dbReference>
<comment type="similarity">
    <text evidence="1">Belongs to the PhzF family.</text>
</comment>
<dbReference type="RefSeq" id="WP_166229733.1">
    <property type="nucleotide sequence ID" value="NZ_CP049989.1"/>
</dbReference>
<name>A0A6G8ILW6_9BURK</name>